<gene>
    <name evidence="10 12" type="primary">rpoZ</name>
    <name evidence="12" type="ORF">FRC53_04635</name>
</gene>
<keyword evidence="13" id="KW-1185">Reference proteome</keyword>
<proteinExistence type="inferred from homology"/>
<dbReference type="Pfam" id="PF01192">
    <property type="entry name" value="RNA_pol_Rpb6"/>
    <property type="match status" value="1"/>
</dbReference>
<evidence type="ECO:0000256" key="11">
    <source>
        <dbReference type="SAM" id="MobiDB-lite"/>
    </source>
</evidence>
<dbReference type="AlphaFoldDB" id="A0A6L5GR33"/>
<evidence type="ECO:0000256" key="9">
    <source>
        <dbReference type="ARBA" id="ARBA00048552"/>
    </source>
</evidence>
<dbReference type="GO" id="GO:0006351">
    <property type="term" value="P:DNA-templated transcription"/>
    <property type="evidence" value="ECO:0007669"/>
    <property type="project" value="UniProtKB-UniRule"/>
</dbReference>
<dbReference type="InterPro" id="IPR006110">
    <property type="entry name" value="Pol_omega/Rpo6/RPB6"/>
</dbReference>
<dbReference type="PANTHER" id="PTHR34476">
    <property type="entry name" value="DNA-DIRECTED RNA POLYMERASE SUBUNIT OMEGA"/>
    <property type="match status" value="1"/>
</dbReference>
<comment type="caution">
    <text evidence="12">The sequence shown here is derived from an EMBL/GenBank/DDBJ whole genome shotgun (WGS) entry which is preliminary data.</text>
</comment>
<evidence type="ECO:0000256" key="6">
    <source>
        <dbReference type="ARBA" id="ARBA00022695"/>
    </source>
</evidence>
<name>A0A6L5GR33_9FIRM</name>
<comment type="catalytic activity">
    <reaction evidence="9 10">
        <text>RNA(n) + a ribonucleoside 5'-triphosphate = RNA(n+1) + diphosphate</text>
        <dbReference type="Rhea" id="RHEA:21248"/>
        <dbReference type="Rhea" id="RHEA-COMP:14527"/>
        <dbReference type="Rhea" id="RHEA-COMP:17342"/>
        <dbReference type="ChEBI" id="CHEBI:33019"/>
        <dbReference type="ChEBI" id="CHEBI:61557"/>
        <dbReference type="ChEBI" id="CHEBI:140395"/>
        <dbReference type="EC" id="2.7.7.6"/>
    </reaction>
</comment>
<keyword evidence="6 10" id="KW-0548">Nucleotidyltransferase</keyword>
<dbReference type="Gene3D" id="3.90.940.10">
    <property type="match status" value="1"/>
</dbReference>
<evidence type="ECO:0000256" key="8">
    <source>
        <dbReference type="ARBA" id="ARBA00029924"/>
    </source>
</evidence>
<comment type="function">
    <text evidence="10">Promotes RNA polymerase assembly. Latches the N- and C-terminal regions of the beta' subunit thereby facilitating its interaction with the beta and alpha subunits.</text>
</comment>
<evidence type="ECO:0000256" key="1">
    <source>
        <dbReference type="ARBA" id="ARBA00006711"/>
    </source>
</evidence>
<dbReference type="InterPro" id="IPR003716">
    <property type="entry name" value="DNA-dir_RNA_pol_omega"/>
</dbReference>
<protein>
    <recommendedName>
        <fullName evidence="3 10">DNA-directed RNA polymerase subunit omega</fullName>
        <shortName evidence="10">RNAP omega subunit</shortName>
        <ecNumber evidence="2 10">2.7.7.6</ecNumber>
    </recommendedName>
    <alternativeName>
        <fullName evidence="10">RNA polymerase omega subunit</fullName>
    </alternativeName>
    <alternativeName>
        <fullName evidence="8 10">Transcriptase subunit omega</fullName>
    </alternativeName>
</protein>
<dbReference type="EC" id="2.7.7.6" evidence="2 10"/>
<dbReference type="GO" id="GO:0003899">
    <property type="term" value="F:DNA-directed RNA polymerase activity"/>
    <property type="evidence" value="ECO:0007669"/>
    <property type="project" value="UniProtKB-UniRule"/>
</dbReference>
<dbReference type="PANTHER" id="PTHR34476:SF1">
    <property type="entry name" value="DNA-DIRECTED RNA POLYMERASE SUBUNIT OMEGA"/>
    <property type="match status" value="1"/>
</dbReference>
<feature type="region of interest" description="Disordered" evidence="11">
    <location>
        <begin position="82"/>
        <end position="116"/>
    </location>
</feature>
<dbReference type="EMBL" id="VOGB01000004">
    <property type="protein sequence ID" value="MQM72705.1"/>
    <property type="molecule type" value="Genomic_DNA"/>
</dbReference>
<dbReference type="Proteomes" id="UP000473648">
    <property type="component" value="Unassembled WGS sequence"/>
</dbReference>
<dbReference type="SUPFAM" id="SSF63562">
    <property type="entry name" value="RPB6/omega subunit-like"/>
    <property type="match status" value="1"/>
</dbReference>
<keyword evidence="7 10" id="KW-0804">Transcription</keyword>
<comment type="subunit">
    <text evidence="10">The RNAP catalytic core consists of 2 alpha, 1 beta, 1 beta' and 1 omega subunit. When a sigma factor is associated with the core the holoenzyme is formed, which can initiate transcription.</text>
</comment>
<sequence>MSWKTYYGENGSGLRYPPINLMISKADNKYELCVATSRRARQLIDGAEPLVRVNIDNPISTATEEIAEEEVKIIGLDAKQERQEKAQNADDEFAAAQENEGVSLEDLANGDDIILE</sequence>
<dbReference type="SMART" id="SM01409">
    <property type="entry name" value="RNA_pol_Rpb6"/>
    <property type="match status" value="1"/>
</dbReference>
<evidence type="ECO:0000313" key="12">
    <source>
        <dbReference type="EMBL" id="MQM72705.1"/>
    </source>
</evidence>
<evidence type="ECO:0000256" key="3">
    <source>
        <dbReference type="ARBA" id="ARBA00013725"/>
    </source>
</evidence>
<evidence type="ECO:0000256" key="5">
    <source>
        <dbReference type="ARBA" id="ARBA00022679"/>
    </source>
</evidence>
<keyword evidence="4 10" id="KW-0240">DNA-directed RNA polymerase</keyword>
<dbReference type="GO" id="GO:0000428">
    <property type="term" value="C:DNA-directed RNA polymerase complex"/>
    <property type="evidence" value="ECO:0007669"/>
    <property type="project" value="UniProtKB-KW"/>
</dbReference>
<organism evidence="12 13">
    <name type="scientific">Candidatus Pseudoramibacter fermentans</name>
    <dbReference type="NCBI Taxonomy" id="2594427"/>
    <lineage>
        <taxon>Bacteria</taxon>
        <taxon>Bacillati</taxon>
        <taxon>Bacillota</taxon>
        <taxon>Clostridia</taxon>
        <taxon>Eubacteriales</taxon>
        <taxon>Eubacteriaceae</taxon>
        <taxon>Pseudoramibacter</taxon>
    </lineage>
</organism>
<keyword evidence="5 10" id="KW-0808">Transferase</keyword>
<evidence type="ECO:0000256" key="2">
    <source>
        <dbReference type="ARBA" id="ARBA00012418"/>
    </source>
</evidence>
<dbReference type="NCBIfam" id="TIGR00690">
    <property type="entry name" value="rpoZ"/>
    <property type="match status" value="1"/>
</dbReference>
<evidence type="ECO:0000313" key="13">
    <source>
        <dbReference type="Proteomes" id="UP000473648"/>
    </source>
</evidence>
<evidence type="ECO:0000256" key="10">
    <source>
        <dbReference type="HAMAP-Rule" id="MF_00366"/>
    </source>
</evidence>
<dbReference type="InterPro" id="IPR036161">
    <property type="entry name" value="RPB6/omega-like_sf"/>
</dbReference>
<accession>A0A6L5GR33</accession>
<reference evidence="12" key="1">
    <citation type="journal article" date="2020" name="Appl. Environ. Microbiol.">
        <title>Medium-Chain Fatty Acid Synthesis by 'Candidatus Weimeria bifida' gen. nov., sp. nov., and 'Candidatus Pseudoramibacter fermentans' sp. nov.</title>
        <authorList>
            <person name="Scarborough M.J."/>
            <person name="Myers K.S."/>
            <person name="Donohue T.J."/>
            <person name="Noguera D.R."/>
        </authorList>
    </citation>
    <scope>NUCLEOTIDE SEQUENCE</scope>
    <source>
        <strain evidence="12">EUB1.1</strain>
    </source>
</reference>
<evidence type="ECO:0000256" key="7">
    <source>
        <dbReference type="ARBA" id="ARBA00023163"/>
    </source>
</evidence>
<evidence type="ECO:0000256" key="4">
    <source>
        <dbReference type="ARBA" id="ARBA00022478"/>
    </source>
</evidence>
<dbReference type="GO" id="GO:0003677">
    <property type="term" value="F:DNA binding"/>
    <property type="evidence" value="ECO:0007669"/>
    <property type="project" value="UniProtKB-UniRule"/>
</dbReference>
<dbReference type="HAMAP" id="MF_00366">
    <property type="entry name" value="RNApol_bact_RpoZ"/>
    <property type="match status" value="1"/>
</dbReference>
<comment type="similarity">
    <text evidence="1 10">Belongs to the RNA polymerase subunit omega family.</text>
</comment>